<evidence type="ECO:0000313" key="6">
    <source>
        <dbReference type="EMBL" id="KZT54748.1"/>
    </source>
</evidence>
<feature type="compositionally biased region" description="Pro residues" evidence="3">
    <location>
        <begin position="51"/>
        <end position="60"/>
    </location>
</feature>
<dbReference type="InParanoid" id="A0A165EFA7"/>
<dbReference type="EMBL" id="KV424008">
    <property type="protein sequence ID" value="KZT54748.1"/>
    <property type="molecule type" value="Genomic_DNA"/>
</dbReference>
<protein>
    <submittedName>
        <fullName evidence="6">Ras GEF</fullName>
    </submittedName>
</protein>
<dbReference type="Proteomes" id="UP000076842">
    <property type="component" value="Unassembled WGS sequence"/>
</dbReference>
<feature type="compositionally biased region" description="Polar residues" evidence="3">
    <location>
        <begin position="297"/>
        <end position="314"/>
    </location>
</feature>
<evidence type="ECO:0000313" key="7">
    <source>
        <dbReference type="Proteomes" id="UP000076842"/>
    </source>
</evidence>
<evidence type="ECO:0000259" key="4">
    <source>
        <dbReference type="PROSITE" id="PS50009"/>
    </source>
</evidence>
<dbReference type="Gene3D" id="1.10.840.10">
    <property type="entry name" value="Ras guanine-nucleotide exchange factors catalytic domain"/>
    <property type="match status" value="1"/>
</dbReference>
<dbReference type="GO" id="GO:0005886">
    <property type="term" value="C:plasma membrane"/>
    <property type="evidence" value="ECO:0007669"/>
    <property type="project" value="TreeGrafter"/>
</dbReference>
<dbReference type="Pfam" id="PF00617">
    <property type="entry name" value="RasGEF"/>
    <property type="match status" value="1"/>
</dbReference>
<proteinExistence type="predicted"/>
<keyword evidence="1 2" id="KW-0344">Guanine-nucleotide releasing factor</keyword>
<feature type="compositionally biased region" description="Polar residues" evidence="3">
    <location>
        <begin position="86"/>
        <end position="110"/>
    </location>
</feature>
<feature type="region of interest" description="Disordered" evidence="3">
    <location>
        <begin position="1"/>
        <end position="143"/>
    </location>
</feature>
<organism evidence="6 7">
    <name type="scientific">Calocera cornea HHB12733</name>
    <dbReference type="NCBI Taxonomy" id="1353952"/>
    <lineage>
        <taxon>Eukaryota</taxon>
        <taxon>Fungi</taxon>
        <taxon>Dikarya</taxon>
        <taxon>Basidiomycota</taxon>
        <taxon>Agaricomycotina</taxon>
        <taxon>Dacrymycetes</taxon>
        <taxon>Dacrymycetales</taxon>
        <taxon>Dacrymycetaceae</taxon>
        <taxon>Calocera</taxon>
    </lineage>
</organism>
<feature type="domain" description="Ras-GEF" evidence="4">
    <location>
        <begin position="374"/>
        <end position="605"/>
    </location>
</feature>
<reference evidence="6 7" key="1">
    <citation type="journal article" date="2016" name="Mol. Biol. Evol.">
        <title>Comparative Genomics of Early-Diverging Mushroom-Forming Fungi Provides Insights into the Origins of Lignocellulose Decay Capabilities.</title>
        <authorList>
            <person name="Nagy L.G."/>
            <person name="Riley R."/>
            <person name="Tritt A."/>
            <person name="Adam C."/>
            <person name="Daum C."/>
            <person name="Floudas D."/>
            <person name="Sun H."/>
            <person name="Yadav J.S."/>
            <person name="Pangilinan J."/>
            <person name="Larsson K.H."/>
            <person name="Matsuura K."/>
            <person name="Barry K."/>
            <person name="Labutti K."/>
            <person name="Kuo R."/>
            <person name="Ohm R.A."/>
            <person name="Bhattacharya S.S."/>
            <person name="Shirouzu T."/>
            <person name="Yoshinaga Y."/>
            <person name="Martin F.M."/>
            <person name="Grigoriev I.V."/>
            <person name="Hibbett D.S."/>
        </authorList>
    </citation>
    <scope>NUCLEOTIDE SEQUENCE [LARGE SCALE GENOMIC DNA]</scope>
    <source>
        <strain evidence="6 7">HHB12733</strain>
    </source>
</reference>
<feature type="domain" description="N-terminal Ras-GEF" evidence="5">
    <location>
        <begin position="142"/>
        <end position="267"/>
    </location>
</feature>
<dbReference type="STRING" id="1353952.A0A165EFA7"/>
<dbReference type="GO" id="GO:0007265">
    <property type="term" value="P:Ras protein signal transduction"/>
    <property type="evidence" value="ECO:0007669"/>
    <property type="project" value="TreeGrafter"/>
</dbReference>
<gene>
    <name evidence="6" type="ORF">CALCODRAFT_499442</name>
</gene>
<dbReference type="PANTHER" id="PTHR23113:SF348">
    <property type="entry name" value="GUANYL-NUCLEOTIDE EXCHANGE FACTOR RASGEF, PUTATIVE (AFU_ORTHOLOGUE AFUA_1G04700)-RELATED"/>
    <property type="match status" value="1"/>
</dbReference>
<accession>A0A165EFA7</accession>
<evidence type="ECO:0000256" key="3">
    <source>
        <dbReference type="SAM" id="MobiDB-lite"/>
    </source>
</evidence>
<dbReference type="AlphaFoldDB" id="A0A165EFA7"/>
<feature type="region of interest" description="Disordered" evidence="3">
    <location>
        <begin position="332"/>
        <end position="353"/>
    </location>
</feature>
<dbReference type="InterPro" id="IPR001895">
    <property type="entry name" value="RASGEF_cat_dom"/>
</dbReference>
<evidence type="ECO:0000256" key="1">
    <source>
        <dbReference type="ARBA" id="ARBA00022658"/>
    </source>
</evidence>
<dbReference type="InterPro" id="IPR000651">
    <property type="entry name" value="Ras-like_Gua-exchang_fac_N"/>
</dbReference>
<dbReference type="Gene3D" id="1.20.870.10">
    <property type="entry name" value="Son of sevenless (SoS) protein Chain: S domain 1"/>
    <property type="match status" value="1"/>
</dbReference>
<dbReference type="PROSITE" id="PS50212">
    <property type="entry name" value="RASGEF_NTER"/>
    <property type="match status" value="1"/>
</dbReference>
<evidence type="ECO:0000256" key="2">
    <source>
        <dbReference type="PROSITE-ProRule" id="PRU00168"/>
    </source>
</evidence>
<sequence length="649" mass="74553">MLMTPISSTPVTPIMQQLPSRPPSPVKPAPATLAVAVQSDAEQIDRMATPTPTPMPPPLAPVQREEDGTPADRPAPTSPTLRARPRSQSVTMPTPQLRSSMSGSLSTNNLLDMGKDLQSAEDNEQEMQIAKKEDDADSTKTSPPTYMYTTLEALCERVFIMAISEADLTFLYHFFLTYRKFTTTRFVLREWRKFWDSLDDTKINENMRMWGKLRLAHLILDWVINFSQDFSNELSYQSLRTVHRLISEEDHTQFHGTQLRILIGKIDRSDDPDRTWASREVDSDEESVEENDRLIPRSNSQRKITPTSTPRGSNYALSPSYGSDLSAISASRSRVGVRKKPSMTPAAFERRQSSDDKQLLKDLSKVATNLERLTPVQIARELTRLELPLFLDIEPREWPRHLWTPAKERSYPDPIDCMAVHFMRVQTWVTSLILAREGQAARSSLIARFCYAAHELRRLCNFNSLRAVHVGIKDALPNAPDVLHSYINNQQIWNMFHYHDLLFSSDRNHMMYHRTLLHTPFFAIPCFEIHTSTLTRSDRNLEWHPDEQHLLHWGKFAVFGKIVDQVTKFQERTPPPLPEDPMTTKNFHTWFVKQSLMSSALMDRRRAPEHFVDKSAYEKAKEFLLQRPRLDTGINDSALTASSYSFLSS</sequence>
<feature type="compositionally biased region" description="Basic and acidic residues" evidence="3">
    <location>
        <begin position="270"/>
        <end position="281"/>
    </location>
</feature>
<dbReference type="OrthoDB" id="28357at2759"/>
<dbReference type="InterPro" id="IPR008937">
    <property type="entry name" value="Ras-like_GEF"/>
</dbReference>
<feature type="compositionally biased region" description="Basic and acidic residues" evidence="3">
    <location>
        <begin position="129"/>
        <end position="138"/>
    </location>
</feature>
<keyword evidence="7" id="KW-1185">Reference proteome</keyword>
<dbReference type="PANTHER" id="PTHR23113">
    <property type="entry name" value="GUANINE NUCLEOTIDE EXCHANGE FACTOR"/>
    <property type="match status" value="1"/>
</dbReference>
<dbReference type="SMART" id="SM00147">
    <property type="entry name" value="RasGEF"/>
    <property type="match status" value="1"/>
</dbReference>
<dbReference type="GO" id="GO:0005085">
    <property type="term" value="F:guanyl-nucleotide exchange factor activity"/>
    <property type="evidence" value="ECO:0007669"/>
    <property type="project" value="UniProtKB-KW"/>
</dbReference>
<dbReference type="InterPro" id="IPR023578">
    <property type="entry name" value="Ras_GEF_dom_sf"/>
</dbReference>
<dbReference type="PROSITE" id="PS50009">
    <property type="entry name" value="RASGEF_CAT"/>
    <property type="match status" value="1"/>
</dbReference>
<dbReference type="InterPro" id="IPR036964">
    <property type="entry name" value="RASGEF_cat_dom_sf"/>
</dbReference>
<evidence type="ECO:0000259" key="5">
    <source>
        <dbReference type="PROSITE" id="PS50212"/>
    </source>
</evidence>
<feature type="compositionally biased region" description="Polar residues" evidence="3">
    <location>
        <begin position="1"/>
        <end position="18"/>
    </location>
</feature>
<feature type="region of interest" description="Disordered" evidence="3">
    <location>
        <begin position="270"/>
        <end position="314"/>
    </location>
</feature>
<dbReference type="SUPFAM" id="SSF48366">
    <property type="entry name" value="Ras GEF"/>
    <property type="match status" value="1"/>
</dbReference>
<name>A0A165EFA7_9BASI</name>